<evidence type="ECO:0000313" key="8">
    <source>
        <dbReference type="EMBL" id="KKA16512.1"/>
    </source>
</evidence>
<dbReference type="PANTHER" id="PTHR31739:SF25">
    <property type="entry name" value="(E,E)-GERANYLLINALOOL SYNTHASE"/>
    <property type="match status" value="1"/>
</dbReference>
<name>A0A0F4YE99_RASE3</name>
<dbReference type="Proteomes" id="UP000053958">
    <property type="component" value="Unassembled WGS sequence"/>
</dbReference>
<dbReference type="GO" id="GO:0000287">
    <property type="term" value="F:magnesium ion binding"/>
    <property type="evidence" value="ECO:0007669"/>
    <property type="project" value="TreeGrafter"/>
</dbReference>
<reference evidence="8 9" key="1">
    <citation type="submission" date="2015-04" db="EMBL/GenBank/DDBJ databases">
        <authorList>
            <person name="Heijne W.H."/>
            <person name="Fedorova N.D."/>
            <person name="Nierman W.C."/>
            <person name="Vollebregt A.W."/>
            <person name="Zhao Z."/>
            <person name="Wu L."/>
            <person name="Kumar M."/>
            <person name="Stam H."/>
            <person name="van den Berg M.A."/>
            <person name="Pel H.J."/>
        </authorList>
    </citation>
    <scope>NUCLEOTIDE SEQUENCE [LARGE SCALE GENOMIC DNA]</scope>
    <source>
        <strain evidence="8 9">CBS 393.64</strain>
    </source>
</reference>
<dbReference type="Gene3D" id="1.50.10.160">
    <property type="match status" value="1"/>
</dbReference>
<dbReference type="PANTHER" id="PTHR31739">
    <property type="entry name" value="ENT-COPALYL DIPHOSPHATE SYNTHASE, CHLOROPLASTIC"/>
    <property type="match status" value="1"/>
</dbReference>
<dbReference type="Gene3D" id="1.50.10.20">
    <property type="match status" value="1"/>
</dbReference>
<dbReference type="GeneID" id="25321807"/>
<dbReference type="AlphaFoldDB" id="A0A0F4YE99"/>
<feature type="region of interest" description="Disordered" evidence="7">
    <location>
        <begin position="871"/>
        <end position="894"/>
    </location>
</feature>
<keyword evidence="3" id="KW-0479">Metal-binding</keyword>
<evidence type="ECO:0000256" key="1">
    <source>
        <dbReference type="ARBA" id="ARBA00001946"/>
    </source>
</evidence>
<sequence length="960" mass="107678">MLSTVNDRARQIVEYLVTSLDTPYHGSSSMTPTVYDTAWLAMVSTSTKHDGETRWLFPECFQSILESQSPEGGFGAQSAEVDEILNTMAALLALCKHEKNPSVTGCPSVPDLASRIARGRRFLEQKLQRWDVRSTVHVGFEILVPNLLDMLLAEGLDFQFPGFKVLMAMNQQKLAKFSPAILYTPHKTTLLHSLEAFIGKIDFDKVAHHLHSGAMMGSPSSTAAYLMNSSSWNPDAEAYLRFVVEAGKGCVPSAFPVSVFEIAWVLSTLLESGFTVDLLGKNNVATIADFLETQLRNNAGITGFGALTSSEWNIQKCSADPLEAPGILPDADDTAKAILSLNLLGRPTGCEKMIESFEAQTHFKTYDFETTESFSANCNVLTAILQSKNPSNHLSQLSKALDFLCQTWYHGELNDKWNLERQYSMLLLAGSLTQVVKLWDTGALADLPPDLIAHRIPLVTFQILVRTLSAQSEQGSWKGSPEITAYALLTLKKLASLPWTKTLEATVNDSILRGTRFLEANETKWNRPGFIWVEKVSYGSGILSETYCLAALQASSAYNWGENVLNLWKIDTKAVDKFSQFFSKLPIFSQQPKWKLRASIVEGYLFAPLLHQTQPDIFPRKDRSGDKYREYIPFTWTLCNNATDFGISTQTMCDMMVLSMLNFQADEYLEQATEHPDLKGNFGALRAVIRRLFDSHGQDMENGHPSHTIAQSETHQSKFLLEVEQTLYRFISYVLNHPKVSGSSEVVHRRIRQELSIFLQAHVTHGEDNTRLRKPASPEKLAVFTSARGTYYDWVRTTSADHTSCPYSFEFFRCLIAPSGGDCFSGALSRYLAQDVCRHLATMCRQYNDYGSIARDRAENNLNSANFPEFHEQEEDGSKNGYPNGLQTDSSSESTKLADEIRQTLLQIASYERECLDLAVQKLKPEVDPQTWKAVQVFINVTDLYGQIYVVRDIHSRMTK</sequence>
<evidence type="ECO:0008006" key="10">
    <source>
        <dbReference type="Google" id="ProtNLM"/>
    </source>
</evidence>
<keyword evidence="9" id="KW-1185">Reference proteome</keyword>
<proteinExistence type="inferred from homology"/>
<dbReference type="PIRSF" id="PIRSF036498">
    <property type="entry name" value="Ent-kaurene_synthase_fungi"/>
    <property type="match status" value="1"/>
</dbReference>
<evidence type="ECO:0000256" key="2">
    <source>
        <dbReference type="ARBA" id="ARBA00006333"/>
    </source>
</evidence>
<protein>
    <recommendedName>
        <fullName evidence="10">Ent-kaurene synthase</fullName>
    </recommendedName>
</protein>
<evidence type="ECO:0000256" key="3">
    <source>
        <dbReference type="ARBA" id="ARBA00022723"/>
    </source>
</evidence>
<gene>
    <name evidence="8" type="ORF">T310_9885</name>
</gene>
<keyword evidence="4" id="KW-0460">Magnesium</keyword>
<dbReference type="SUPFAM" id="SSF48239">
    <property type="entry name" value="Terpenoid cyclases/Protein prenyltransferases"/>
    <property type="match status" value="1"/>
</dbReference>
<dbReference type="EMBL" id="LASV01000756">
    <property type="protein sequence ID" value="KKA16512.1"/>
    <property type="molecule type" value="Genomic_DNA"/>
</dbReference>
<dbReference type="GO" id="GO:0010333">
    <property type="term" value="F:terpene synthase activity"/>
    <property type="evidence" value="ECO:0007669"/>
    <property type="project" value="InterPro"/>
</dbReference>
<dbReference type="GO" id="GO:0016102">
    <property type="term" value="P:diterpenoid biosynthetic process"/>
    <property type="evidence" value="ECO:0007669"/>
    <property type="project" value="TreeGrafter"/>
</dbReference>
<comment type="cofactor">
    <cofactor evidence="1">
        <name>Mg(2+)</name>
        <dbReference type="ChEBI" id="CHEBI:18420"/>
    </cofactor>
</comment>
<dbReference type="InterPro" id="IPR017057">
    <property type="entry name" value="Ent-kaurene_synthase_fun"/>
</dbReference>
<dbReference type="InterPro" id="IPR050148">
    <property type="entry name" value="Terpene_synthase-like"/>
</dbReference>
<accession>A0A0F4YE99</accession>
<dbReference type="InterPro" id="IPR008930">
    <property type="entry name" value="Terpenoid_cyclase/PrenylTrfase"/>
</dbReference>
<comment type="caution">
    <text evidence="8">The sequence shown here is derived from an EMBL/GenBank/DDBJ whole genome shotgun (WGS) entry which is preliminary data.</text>
</comment>
<dbReference type="STRING" id="1408163.A0A0F4YE99"/>
<dbReference type="RefSeq" id="XP_013323124.1">
    <property type="nucleotide sequence ID" value="XM_013467670.1"/>
</dbReference>
<evidence type="ECO:0000313" key="9">
    <source>
        <dbReference type="Proteomes" id="UP000053958"/>
    </source>
</evidence>
<dbReference type="OrthoDB" id="2343925at2759"/>
<evidence type="ECO:0000256" key="7">
    <source>
        <dbReference type="SAM" id="MobiDB-lite"/>
    </source>
</evidence>
<keyword evidence="5" id="KW-0413">Isomerase</keyword>
<dbReference type="GO" id="GO:0016853">
    <property type="term" value="F:isomerase activity"/>
    <property type="evidence" value="ECO:0007669"/>
    <property type="project" value="UniProtKB-KW"/>
</dbReference>
<keyword evidence="6" id="KW-0456">Lyase</keyword>
<organism evidence="8 9">
    <name type="scientific">Rasamsonia emersonii (strain ATCC 16479 / CBS 393.64 / IMI 116815)</name>
    <dbReference type="NCBI Taxonomy" id="1408163"/>
    <lineage>
        <taxon>Eukaryota</taxon>
        <taxon>Fungi</taxon>
        <taxon>Dikarya</taxon>
        <taxon>Ascomycota</taxon>
        <taxon>Pezizomycotina</taxon>
        <taxon>Eurotiomycetes</taxon>
        <taxon>Eurotiomycetidae</taxon>
        <taxon>Eurotiales</taxon>
        <taxon>Trichocomaceae</taxon>
        <taxon>Rasamsonia</taxon>
    </lineage>
</organism>
<feature type="compositionally biased region" description="Polar residues" evidence="7">
    <location>
        <begin position="885"/>
        <end position="894"/>
    </location>
</feature>
<evidence type="ECO:0000256" key="6">
    <source>
        <dbReference type="ARBA" id="ARBA00023239"/>
    </source>
</evidence>
<evidence type="ECO:0000256" key="5">
    <source>
        <dbReference type="ARBA" id="ARBA00023235"/>
    </source>
</evidence>
<comment type="similarity">
    <text evidence="2">Belongs to the terpene synthase family.</text>
</comment>
<evidence type="ECO:0000256" key="4">
    <source>
        <dbReference type="ARBA" id="ARBA00022842"/>
    </source>
</evidence>